<proteinExistence type="predicted"/>
<dbReference type="EMBL" id="CAJQUM010000001">
    <property type="protein sequence ID" value="CAG4883150.1"/>
    <property type="molecule type" value="Genomic_DNA"/>
</dbReference>
<evidence type="ECO:0000313" key="1">
    <source>
        <dbReference type="EMBL" id="CAG4883150.1"/>
    </source>
</evidence>
<organism evidence="1 2">
    <name type="scientific">Georgfuchsia toluolica</name>
    <dbReference type="NCBI Taxonomy" id="424218"/>
    <lineage>
        <taxon>Bacteria</taxon>
        <taxon>Pseudomonadati</taxon>
        <taxon>Pseudomonadota</taxon>
        <taxon>Betaproteobacteria</taxon>
        <taxon>Nitrosomonadales</taxon>
        <taxon>Sterolibacteriaceae</taxon>
        <taxon>Georgfuchsia</taxon>
    </lineage>
</organism>
<evidence type="ECO:0000313" key="2">
    <source>
        <dbReference type="Proteomes" id="UP000742786"/>
    </source>
</evidence>
<comment type="caution">
    <text evidence="1">The sequence shown here is derived from an EMBL/GenBank/DDBJ whole genome shotgun (WGS) entry which is preliminary data.</text>
</comment>
<sequence>MEDGEKNHLVFMMKDRLTRDRKLVRTQLSKLPRSELIENFVPRLIERGKPLIQE</sequence>
<dbReference type="AlphaFoldDB" id="A0A916N8Y4"/>
<name>A0A916N8Y4_9PROT</name>
<protein>
    <submittedName>
        <fullName evidence="1">Uncharacterized protein</fullName>
    </submittedName>
</protein>
<keyword evidence="2" id="KW-1185">Reference proteome</keyword>
<accession>A0A916N8Y4</accession>
<reference evidence="1" key="1">
    <citation type="submission" date="2021-04" db="EMBL/GenBank/DDBJ databases">
        <authorList>
            <person name="Hornung B."/>
        </authorList>
    </citation>
    <scope>NUCLEOTIDE SEQUENCE</scope>
    <source>
        <strain evidence="1">G5G6</strain>
    </source>
</reference>
<dbReference type="Proteomes" id="UP000742786">
    <property type="component" value="Unassembled WGS sequence"/>
</dbReference>
<gene>
    <name evidence="1" type="ORF">GTOL_11032</name>
</gene>